<feature type="non-terminal residue" evidence="1">
    <location>
        <position position="185"/>
    </location>
</feature>
<proteinExistence type="predicted"/>
<comment type="caution">
    <text evidence="1">The sequence shown here is derived from an EMBL/GenBank/DDBJ whole genome shotgun (WGS) entry which is preliminary data.</text>
</comment>
<dbReference type="AlphaFoldDB" id="A0A8J1UWR7"/>
<sequence length="185" mass="19319">SAYIMKPSLDVTRSVTISAGNINGLTCGLPVTSQTLTPSWYNIRVPEPLYPLSQHVITATMELRNGAGSALLGGSDDDPDFGIAVYVSSDDTVDDDDIQLNVTIATADVEKTYNGINAGGSVLIGITVTIDSDVLDHESCLVIKAGEPQVLLAVENIRSASGYTSTGVATALINSLLCQFAGNKL</sequence>
<name>A0A8J1UWR7_OWEFU</name>
<protein>
    <submittedName>
        <fullName evidence="1">Uncharacterized protein</fullName>
    </submittedName>
</protein>
<dbReference type="EMBL" id="CAIIXF020000001">
    <property type="protein sequence ID" value="CAH1772457.1"/>
    <property type="molecule type" value="Genomic_DNA"/>
</dbReference>
<dbReference type="Proteomes" id="UP000749559">
    <property type="component" value="Unassembled WGS sequence"/>
</dbReference>
<accession>A0A8J1UWR7</accession>
<evidence type="ECO:0000313" key="1">
    <source>
        <dbReference type="EMBL" id="CAH1772457.1"/>
    </source>
</evidence>
<gene>
    <name evidence="1" type="ORF">OFUS_LOCUS221</name>
</gene>
<keyword evidence="2" id="KW-1185">Reference proteome</keyword>
<organism evidence="1 2">
    <name type="scientific">Owenia fusiformis</name>
    <name type="common">Polychaete worm</name>
    <dbReference type="NCBI Taxonomy" id="6347"/>
    <lineage>
        <taxon>Eukaryota</taxon>
        <taxon>Metazoa</taxon>
        <taxon>Spiralia</taxon>
        <taxon>Lophotrochozoa</taxon>
        <taxon>Annelida</taxon>
        <taxon>Polychaeta</taxon>
        <taxon>Sedentaria</taxon>
        <taxon>Canalipalpata</taxon>
        <taxon>Sabellida</taxon>
        <taxon>Oweniida</taxon>
        <taxon>Oweniidae</taxon>
        <taxon>Owenia</taxon>
    </lineage>
</organism>
<reference evidence="1" key="1">
    <citation type="submission" date="2022-03" db="EMBL/GenBank/DDBJ databases">
        <authorList>
            <person name="Martin C."/>
        </authorList>
    </citation>
    <scope>NUCLEOTIDE SEQUENCE</scope>
</reference>
<evidence type="ECO:0000313" key="2">
    <source>
        <dbReference type="Proteomes" id="UP000749559"/>
    </source>
</evidence>